<dbReference type="Proteomes" id="UP000589620">
    <property type="component" value="Unassembled WGS sequence"/>
</dbReference>
<comment type="caution">
    <text evidence="3">The sequence shown here is derived from an EMBL/GenBank/DDBJ whole genome shotgun (WGS) entry which is preliminary data.</text>
</comment>
<evidence type="ECO:0000313" key="3">
    <source>
        <dbReference type="EMBL" id="NYD75616.1"/>
    </source>
</evidence>
<evidence type="ECO:0000256" key="1">
    <source>
        <dbReference type="SAM" id="MobiDB-lite"/>
    </source>
</evidence>
<name>A0A852T1W4_9MICO</name>
<gene>
    <name evidence="3" type="ORF">BJ963_003135</name>
</gene>
<dbReference type="Pfam" id="PF25355">
    <property type="entry name" value="DUF7882"/>
    <property type="match status" value="1"/>
</dbReference>
<proteinExistence type="predicted"/>
<keyword evidence="4" id="KW-1185">Reference proteome</keyword>
<feature type="domain" description="DUF7882" evidence="2">
    <location>
        <begin position="1"/>
        <end position="93"/>
    </location>
</feature>
<reference evidence="3 4" key="1">
    <citation type="submission" date="2020-07" db="EMBL/GenBank/DDBJ databases">
        <title>Sequencing the genomes of 1000 actinobacteria strains.</title>
        <authorList>
            <person name="Klenk H.-P."/>
        </authorList>
    </citation>
    <scope>NUCLEOTIDE SEQUENCE [LARGE SCALE GENOMIC DNA]</scope>
    <source>
        <strain evidence="3 4">DSM 23871</strain>
    </source>
</reference>
<evidence type="ECO:0000313" key="4">
    <source>
        <dbReference type="Proteomes" id="UP000589620"/>
    </source>
</evidence>
<dbReference type="AlphaFoldDB" id="A0A852T1W4"/>
<evidence type="ECO:0000259" key="2">
    <source>
        <dbReference type="Pfam" id="PF25355"/>
    </source>
</evidence>
<dbReference type="InterPro" id="IPR057204">
    <property type="entry name" value="DUF7882"/>
</dbReference>
<organism evidence="3 4">
    <name type="scientific">Leifsonia soli</name>
    <dbReference type="NCBI Taxonomy" id="582665"/>
    <lineage>
        <taxon>Bacteria</taxon>
        <taxon>Bacillati</taxon>
        <taxon>Actinomycetota</taxon>
        <taxon>Actinomycetes</taxon>
        <taxon>Micrococcales</taxon>
        <taxon>Microbacteriaceae</taxon>
        <taxon>Leifsonia</taxon>
    </lineage>
</organism>
<dbReference type="EMBL" id="JACCBJ010000001">
    <property type="protein sequence ID" value="NYD75616.1"/>
    <property type="molecule type" value="Genomic_DNA"/>
</dbReference>
<sequence>MGVLSYGGADYEFSDRLLAHVQVVITTKLRRRESFALSWIRDGDGGRETIWVDNGLPIRFRYDDGVIAPLNREWLESLMDGTHRPNGLLVTPEPAASPAAKGKS</sequence>
<protein>
    <recommendedName>
        <fullName evidence="2">DUF7882 domain-containing protein</fullName>
    </recommendedName>
</protein>
<feature type="region of interest" description="Disordered" evidence="1">
    <location>
        <begin position="85"/>
        <end position="104"/>
    </location>
</feature>
<accession>A0A852T1W4</accession>